<dbReference type="STRING" id="56857.A0A200QZC1"/>
<organism evidence="5 6">
    <name type="scientific">Macleaya cordata</name>
    <name type="common">Five-seeded plume-poppy</name>
    <name type="synonym">Bocconia cordata</name>
    <dbReference type="NCBI Taxonomy" id="56857"/>
    <lineage>
        <taxon>Eukaryota</taxon>
        <taxon>Viridiplantae</taxon>
        <taxon>Streptophyta</taxon>
        <taxon>Embryophyta</taxon>
        <taxon>Tracheophyta</taxon>
        <taxon>Spermatophyta</taxon>
        <taxon>Magnoliopsida</taxon>
        <taxon>Ranunculales</taxon>
        <taxon>Papaveraceae</taxon>
        <taxon>Papaveroideae</taxon>
        <taxon>Macleaya</taxon>
    </lineage>
</organism>
<keyword evidence="2 5" id="KW-0503">Monooxygenase</keyword>
<keyword evidence="6" id="KW-1185">Reference proteome</keyword>
<name>A0A200QZC1_MACCD</name>
<dbReference type="GO" id="GO:0004497">
    <property type="term" value="F:monooxygenase activity"/>
    <property type="evidence" value="ECO:0007669"/>
    <property type="project" value="UniProtKB-KW"/>
</dbReference>
<protein>
    <submittedName>
        <fullName evidence="5">Monooxygenase</fullName>
    </submittedName>
</protein>
<dbReference type="InParanoid" id="A0A200QZC1"/>
<evidence type="ECO:0000259" key="4">
    <source>
        <dbReference type="Pfam" id="PF01494"/>
    </source>
</evidence>
<evidence type="ECO:0000256" key="2">
    <source>
        <dbReference type="ARBA" id="ARBA00023033"/>
    </source>
</evidence>
<comment type="caution">
    <text evidence="5">The sequence shown here is derived from an EMBL/GenBank/DDBJ whole genome shotgun (WGS) entry which is preliminary data.</text>
</comment>
<dbReference type="OMA" id="SESEQYM"/>
<dbReference type="InterPro" id="IPR044560">
    <property type="entry name" value="MOase"/>
</dbReference>
<dbReference type="SUPFAM" id="SSF51905">
    <property type="entry name" value="FAD/NAD(P)-binding domain"/>
    <property type="match status" value="1"/>
</dbReference>
<comment type="similarity">
    <text evidence="3">Belongs to the 3-hydroxybenzoate 6-hydroxylase family.</text>
</comment>
<accession>A0A200QZC1</accession>
<dbReference type="Gene3D" id="3.50.50.60">
    <property type="entry name" value="FAD/NAD(P)-binding domain"/>
    <property type="match status" value="1"/>
</dbReference>
<proteinExistence type="inferred from homology"/>
<dbReference type="PANTHER" id="PTHR45934:SF28">
    <property type="entry name" value="OS03G0153100 PROTEIN"/>
    <property type="match status" value="1"/>
</dbReference>
<dbReference type="Proteomes" id="UP000195402">
    <property type="component" value="Unassembled WGS sequence"/>
</dbReference>
<reference evidence="5 6" key="1">
    <citation type="journal article" date="2017" name="Mol. Plant">
        <title>The Genome of Medicinal Plant Macleaya cordata Provides New Insights into Benzylisoquinoline Alkaloids Metabolism.</title>
        <authorList>
            <person name="Liu X."/>
            <person name="Liu Y."/>
            <person name="Huang P."/>
            <person name="Ma Y."/>
            <person name="Qing Z."/>
            <person name="Tang Q."/>
            <person name="Cao H."/>
            <person name="Cheng P."/>
            <person name="Zheng Y."/>
            <person name="Yuan Z."/>
            <person name="Zhou Y."/>
            <person name="Liu J."/>
            <person name="Tang Z."/>
            <person name="Zhuo Y."/>
            <person name="Zhang Y."/>
            <person name="Yu L."/>
            <person name="Huang J."/>
            <person name="Yang P."/>
            <person name="Peng Q."/>
            <person name="Zhang J."/>
            <person name="Jiang W."/>
            <person name="Zhang Z."/>
            <person name="Lin K."/>
            <person name="Ro D.K."/>
            <person name="Chen X."/>
            <person name="Xiong X."/>
            <person name="Shang Y."/>
            <person name="Huang S."/>
            <person name="Zeng J."/>
        </authorList>
    </citation>
    <scope>NUCLEOTIDE SEQUENCE [LARGE SCALE GENOMIC DNA]</scope>
    <source>
        <strain evidence="6">cv. BLH2017</strain>
        <tissue evidence="5">Root</tissue>
    </source>
</reference>
<dbReference type="PANTHER" id="PTHR45934">
    <property type="entry name" value="FAD/NAD(P)-BINDING OXIDOREDUCTASE FAMILY PROTEIN"/>
    <property type="match status" value="1"/>
</dbReference>
<gene>
    <name evidence="5" type="ORF">BVC80_1829g81</name>
</gene>
<dbReference type="InterPro" id="IPR036188">
    <property type="entry name" value="FAD/NAD-bd_sf"/>
</dbReference>
<feature type="domain" description="FAD-binding" evidence="4">
    <location>
        <begin position="45"/>
        <end position="87"/>
    </location>
</feature>
<evidence type="ECO:0000313" key="6">
    <source>
        <dbReference type="Proteomes" id="UP000195402"/>
    </source>
</evidence>
<dbReference type="Pfam" id="PF01494">
    <property type="entry name" value="FAD_binding_3"/>
    <property type="match status" value="1"/>
</dbReference>
<keyword evidence="1" id="KW-0560">Oxidoreductase</keyword>
<evidence type="ECO:0000256" key="3">
    <source>
        <dbReference type="ARBA" id="ARBA00024018"/>
    </source>
</evidence>
<dbReference type="GO" id="GO:0071949">
    <property type="term" value="F:FAD binding"/>
    <property type="evidence" value="ECO:0007669"/>
    <property type="project" value="InterPro"/>
</dbReference>
<dbReference type="EMBL" id="MVGT01000735">
    <property type="protein sequence ID" value="OVA15771.1"/>
    <property type="molecule type" value="Genomic_DNA"/>
</dbReference>
<dbReference type="InterPro" id="IPR002938">
    <property type="entry name" value="FAD-bd"/>
</dbReference>
<evidence type="ECO:0000256" key="1">
    <source>
        <dbReference type="ARBA" id="ARBA00023002"/>
    </source>
</evidence>
<dbReference type="AlphaFoldDB" id="A0A200QZC1"/>
<sequence>MKQFVLNNLGMIPKELVGVVEKTDPESIICSPLRLRWPLNLLLGDINKGNVCVAGDALHPMTPDIGQGGCSALEDGVILARCLGQALLLKNPRREPDEEKEEYSRIKKGLDKFARERRWRSFDLITTAYMVGMIQESSGKMMNSIRDKFLSPYLAGMLLKRSAFDCGKLDI</sequence>
<dbReference type="OrthoDB" id="655030at2759"/>
<evidence type="ECO:0000313" key="5">
    <source>
        <dbReference type="EMBL" id="OVA15771.1"/>
    </source>
</evidence>